<protein>
    <submittedName>
        <fullName evidence="2">CRISPR type III-B/RAMP module-associated protein Cmr5</fullName>
    </submittedName>
</protein>
<sequence length="164" mass="19074">MGNCIIAGARSSQGIVPSSMYSRRNSMELIAADVATKHAKKETMIRYFRCIEEIEKTTLGIVNIFNDAVDCFEKNEEYKHILESLQTRLFDLHQSLCLLFKLSVYKVDFSVPERKELAQEMLDLVKKLWKDIKDTFEGNRFGFIEMEKRIDRLVKKTADLTRVV</sequence>
<accession>A0A1I7SZN9</accession>
<dbReference type="Proteomes" id="UP000095282">
    <property type="component" value="Unplaced"/>
</dbReference>
<reference evidence="2" key="1">
    <citation type="submission" date="2016-11" db="UniProtKB">
        <authorList>
            <consortium name="WormBaseParasite"/>
        </authorList>
    </citation>
    <scope>IDENTIFICATION</scope>
</reference>
<evidence type="ECO:0000313" key="1">
    <source>
        <dbReference type="Proteomes" id="UP000095282"/>
    </source>
</evidence>
<evidence type="ECO:0000313" key="2">
    <source>
        <dbReference type="WBParaSite" id="Csp11.Scaffold410.g1042.t1"/>
    </source>
</evidence>
<dbReference type="WBParaSite" id="Csp11.Scaffold410.g1042.t1">
    <property type="protein sequence ID" value="Csp11.Scaffold410.g1042.t1"/>
    <property type="gene ID" value="Csp11.Scaffold410.g1042"/>
</dbReference>
<organism evidence="1 2">
    <name type="scientific">Caenorhabditis tropicalis</name>
    <dbReference type="NCBI Taxonomy" id="1561998"/>
    <lineage>
        <taxon>Eukaryota</taxon>
        <taxon>Metazoa</taxon>
        <taxon>Ecdysozoa</taxon>
        <taxon>Nematoda</taxon>
        <taxon>Chromadorea</taxon>
        <taxon>Rhabditida</taxon>
        <taxon>Rhabditina</taxon>
        <taxon>Rhabditomorpha</taxon>
        <taxon>Rhabditoidea</taxon>
        <taxon>Rhabditidae</taxon>
        <taxon>Peloderinae</taxon>
        <taxon>Caenorhabditis</taxon>
    </lineage>
</organism>
<proteinExistence type="predicted"/>
<dbReference type="AlphaFoldDB" id="A0A1I7SZN9"/>
<name>A0A1I7SZN9_9PELO</name>
<dbReference type="eggNOG" id="ENOG502TKK3">
    <property type="taxonomic scope" value="Eukaryota"/>
</dbReference>
<keyword evidence="1" id="KW-1185">Reference proteome</keyword>